<dbReference type="Gene3D" id="3.60.140.10">
    <property type="entry name" value="CNF1/YfiH-like putative cysteine hydrolases"/>
    <property type="match status" value="1"/>
</dbReference>
<dbReference type="CDD" id="cd16833">
    <property type="entry name" value="YfiH"/>
    <property type="match status" value="1"/>
</dbReference>
<dbReference type="PANTHER" id="PTHR30616">
    <property type="entry name" value="UNCHARACTERIZED PROTEIN YFIH"/>
    <property type="match status" value="1"/>
</dbReference>
<keyword evidence="3" id="KW-0808">Transferase</keyword>
<evidence type="ECO:0000256" key="8">
    <source>
        <dbReference type="ARBA" id="ARBA00048968"/>
    </source>
</evidence>
<dbReference type="InterPro" id="IPR038371">
    <property type="entry name" value="Cu_polyphenol_OxRdtase_sf"/>
</dbReference>
<reference evidence="11" key="1">
    <citation type="submission" date="2017-09" db="EMBL/GenBank/DDBJ databases">
        <title>Depth-based differentiation of microbial function through sediment-hosted aquifers and enrichment of novel symbionts in the deep terrestrial subsurface.</title>
        <authorList>
            <person name="Probst A.J."/>
            <person name="Ladd B."/>
            <person name="Jarett J.K."/>
            <person name="Geller-Mcgrath D.E."/>
            <person name="Sieber C.M.K."/>
            <person name="Emerson J.B."/>
            <person name="Anantharaman K."/>
            <person name="Thomas B.C."/>
            <person name="Malmstrom R."/>
            <person name="Stieglmeier M."/>
            <person name="Klingl A."/>
            <person name="Woyke T."/>
            <person name="Ryan C.M."/>
            <person name="Banfield J.F."/>
        </authorList>
    </citation>
    <scope>NUCLEOTIDE SEQUENCE [LARGE SCALE GENOMIC DNA]</scope>
</reference>
<evidence type="ECO:0000256" key="7">
    <source>
        <dbReference type="ARBA" id="ARBA00047989"/>
    </source>
</evidence>
<evidence type="ECO:0000256" key="1">
    <source>
        <dbReference type="ARBA" id="ARBA00000553"/>
    </source>
</evidence>
<comment type="catalytic activity">
    <reaction evidence="9">
        <text>S-methyl-5'-thioadenosine + phosphate = 5-(methylsulfanyl)-alpha-D-ribose 1-phosphate + adenine</text>
        <dbReference type="Rhea" id="RHEA:11852"/>
        <dbReference type="ChEBI" id="CHEBI:16708"/>
        <dbReference type="ChEBI" id="CHEBI:17509"/>
        <dbReference type="ChEBI" id="CHEBI:43474"/>
        <dbReference type="ChEBI" id="CHEBI:58533"/>
        <dbReference type="EC" id="2.4.2.28"/>
    </reaction>
    <physiologicalReaction direction="left-to-right" evidence="9">
        <dbReference type="Rhea" id="RHEA:11853"/>
    </physiologicalReaction>
</comment>
<evidence type="ECO:0000313" key="11">
    <source>
        <dbReference type="Proteomes" id="UP000231383"/>
    </source>
</evidence>
<comment type="caution">
    <text evidence="10">The sequence shown here is derived from an EMBL/GenBank/DDBJ whole genome shotgun (WGS) entry which is preliminary data.</text>
</comment>
<dbReference type="InterPro" id="IPR011324">
    <property type="entry name" value="Cytotoxic_necrot_fac-like_cat"/>
</dbReference>
<keyword evidence="4" id="KW-0479">Metal-binding</keyword>
<evidence type="ECO:0000256" key="2">
    <source>
        <dbReference type="ARBA" id="ARBA00007353"/>
    </source>
</evidence>
<comment type="catalytic activity">
    <reaction evidence="7">
        <text>adenosine + H2O + H(+) = inosine + NH4(+)</text>
        <dbReference type="Rhea" id="RHEA:24408"/>
        <dbReference type="ChEBI" id="CHEBI:15377"/>
        <dbReference type="ChEBI" id="CHEBI:15378"/>
        <dbReference type="ChEBI" id="CHEBI:16335"/>
        <dbReference type="ChEBI" id="CHEBI:17596"/>
        <dbReference type="ChEBI" id="CHEBI:28938"/>
        <dbReference type="EC" id="3.5.4.4"/>
    </reaction>
    <physiologicalReaction direction="left-to-right" evidence="7">
        <dbReference type="Rhea" id="RHEA:24409"/>
    </physiologicalReaction>
</comment>
<dbReference type="GO" id="GO:0016787">
    <property type="term" value="F:hydrolase activity"/>
    <property type="evidence" value="ECO:0007669"/>
    <property type="project" value="UniProtKB-KW"/>
</dbReference>
<dbReference type="InterPro" id="IPR003730">
    <property type="entry name" value="Cu_polyphenol_OxRdtase"/>
</dbReference>
<proteinExistence type="inferred from homology"/>
<evidence type="ECO:0008006" key="12">
    <source>
        <dbReference type="Google" id="ProtNLM"/>
    </source>
</evidence>
<comment type="catalytic activity">
    <reaction evidence="8">
        <text>adenosine + phosphate = alpha-D-ribose 1-phosphate + adenine</text>
        <dbReference type="Rhea" id="RHEA:27642"/>
        <dbReference type="ChEBI" id="CHEBI:16335"/>
        <dbReference type="ChEBI" id="CHEBI:16708"/>
        <dbReference type="ChEBI" id="CHEBI:43474"/>
        <dbReference type="ChEBI" id="CHEBI:57720"/>
        <dbReference type="EC" id="2.4.2.1"/>
    </reaction>
    <physiologicalReaction direction="left-to-right" evidence="8">
        <dbReference type="Rhea" id="RHEA:27643"/>
    </physiologicalReaction>
</comment>
<accession>A0A2M8EZJ4</accession>
<evidence type="ECO:0000256" key="9">
    <source>
        <dbReference type="ARBA" id="ARBA00049893"/>
    </source>
</evidence>
<keyword evidence="6" id="KW-0862">Zinc</keyword>
<dbReference type="PANTHER" id="PTHR30616:SF2">
    <property type="entry name" value="PURINE NUCLEOSIDE PHOSPHORYLASE LACC1"/>
    <property type="match status" value="1"/>
</dbReference>
<gene>
    <name evidence="10" type="ORF">CO051_03240</name>
</gene>
<dbReference type="GO" id="GO:0005507">
    <property type="term" value="F:copper ion binding"/>
    <property type="evidence" value="ECO:0007669"/>
    <property type="project" value="TreeGrafter"/>
</dbReference>
<dbReference type="GO" id="GO:0017061">
    <property type="term" value="F:S-methyl-5-thioadenosine phosphorylase activity"/>
    <property type="evidence" value="ECO:0007669"/>
    <property type="project" value="UniProtKB-EC"/>
</dbReference>
<evidence type="ECO:0000313" key="10">
    <source>
        <dbReference type="EMBL" id="PJC32458.1"/>
    </source>
</evidence>
<comment type="similarity">
    <text evidence="2">Belongs to the purine nucleoside phosphorylase YfiH/LACC1 family.</text>
</comment>
<evidence type="ECO:0000256" key="4">
    <source>
        <dbReference type="ARBA" id="ARBA00022723"/>
    </source>
</evidence>
<name>A0A2M8EZJ4_9BACT</name>
<evidence type="ECO:0000256" key="5">
    <source>
        <dbReference type="ARBA" id="ARBA00022801"/>
    </source>
</evidence>
<sequence>MIDFDNTSGLFTSTQIGNTIFHGFGSKKSGGGTKIETLHNLFKTMQPTSVVIPQQTHSTHVKTIGKNTIRSGILKVMDTDALVTNISRVALTVVTADCVPIIYSDREHSIVGISHGGWKGTLQNISKNVIDSMCDLGAKKEHILVTIGPCIADCCYGIYGMRLDDFEQSFSADCIVTSGNRAYLNLVKANRENLLSSGILPINIDQSLTCTACDGARFWSYHRDHMLHGEMINFVMLR</sequence>
<protein>
    <recommendedName>
        <fullName evidence="12">Purine nucleoside phosphorylase</fullName>
    </recommendedName>
</protein>
<dbReference type="AlphaFoldDB" id="A0A2M8EZJ4"/>
<dbReference type="Proteomes" id="UP000231383">
    <property type="component" value="Unassembled WGS sequence"/>
</dbReference>
<dbReference type="EMBL" id="PFSC01000088">
    <property type="protein sequence ID" value="PJC32458.1"/>
    <property type="molecule type" value="Genomic_DNA"/>
</dbReference>
<evidence type="ECO:0000256" key="3">
    <source>
        <dbReference type="ARBA" id="ARBA00022679"/>
    </source>
</evidence>
<keyword evidence="5" id="KW-0378">Hydrolase</keyword>
<dbReference type="Pfam" id="PF02578">
    <property type="entry name" value="Cu-oxidase_4"/>
    <property type="match status" value="1"/>
</dbReference>
<comment type="catalytic activity">
    <reaction evidence="1">
        <text>inosine + phosphate = alpha-D-ribose 1-phosphate + hypoxanthine</text>
        <dbReference type="Rhea" id="RHEA:27646"/>
        <dbReference type="ChEBI" id="CHEBI:17368"/>
        <dbReference type="ChEBI" id="CHEBI:17596"/>
        <dbReference type="ChEBI" id="CHEBI:43474"/>
        <dbReference type="ChEBI" id="CHEBI:57720"/>
        <dbReference type="EC" id="2.4.2.1"/>
    </reaction>
    <physiologicalReaction direction="left-to-right" evidence="1">
        <dbReference type="Rhea" id="RHEA:27647"/>
    </physiologicalReaction>
</comment>
<organism evidence="10 11">
    <name type="scientific">Candidatus Roizmanbacteria bacterium CG_4_9_14_0_2_um_filter_39_13</name>
    <dbReference type="NCBI Taxonomy" id="1974839"/>
    <lineage>
        <taxon>Bacteria</taxon>
        <taxon>Candidatus Roizmaniibacteriota</taxon>
    </lineage>
</organism>
<evidence type="ECO:0000256" key="6">
    <source>
        <dbReference type="ARBA" id="ARBA00022833"/>
    </source>
</evidence>
<dbReference type="SUPFAM" id="SSF64438">
    <property type="entry name" value="CNF1/YfiH-like putative cysteine hydrolases"/>
    <property type="match status" value="1"/>
</dbReference>